<evidence type="ECO:0000256" key="1">
    <source>
        <dbReference type="ARBA" id="ARBA00005323"/>
    </source>
</evidence>
<dbReference type="Pfam" id="PF14031">
    <property type="entry name" value="D-ser_dehydrat"/>
    <property type="match status" value="1"/>
</dbReference>
<evidence type="ECO:0000259" key="3">
    <source>
        <dbReference type="SMART" id="SM01119"/>
    </source>
</evidence>
<dbReference type="InterPro" id="IPR026956">
    <property type="entry name" value="D-ser_dehydrat-like_dom"/>
</dbReference>
<reference evidence="5" key="1">
    <citation type="journal article" date="2019" name="Int. J. Syst. Evol. Microbiol.">
        <title>The Global Catalogue of Microorganisms (GCM) 10K type strain sequencing project: providing services to taxonomists for standard genome sequencing and annotation.</title>
        <authorList>
            <consortium name="The Broad Institute Genomics Platform"/>
            <consortium name="The Broad Institute Genome Sequencing Center for Infectious Disease"/>
            <person name="Wu L."/>
            <person name="Ma J."/>
        </authorList>
    </citation>
    <scope>NUCLEOTIDE SEQUENCE [LARGE SCALE GENOMIC DNA]</scope>
    <source>
        <strain evidence="5">JCM 18200</strain>
    </source>
</reference>
<dbReference type="Gene3D" id="2.40.37.20">
    <property type="entry name" value="D-serine dehydratase-like domain"/>
    <property type="match status" value="1"/>
</dbReference>
<dbReference type="Pfam" id="PF01168">
    <property type="entry name" value="Ala_racemase_N"/>
    <property type="match status" value="1"/>
</dbReference>
<sequence>MLQKAETPWYTIQNIADIPSPALVVYPHRVEENIRKLLAMAGSVDRLRPHIKTCKSAEAISLLKAAGIYQYKCATIAEAELLGVCGVKDVLLAYQPVGPNILRFISLIKRFPTTIFSCLIDCSTIAQELHQQALVNNLIVHYYIDINVGMNRTGIMPNEVMELVEQCQRLSHIKLLGLHCYDGHIHNISLHEREKKCTDYFATIRQLMLNLQNEYGIDVAVVAGGSPTFPIHIKQAHVVCSPGTFVFWDKGYGDLLHEQSFLPAALLVTRVISTIDRQTLCLDLGHKAIAAENDLSKRVFFINAPEARAVAQSEEHLVVSVPNACAYPIGSVFFGIPYHICPTVALYDEAYAIVDQKWDGNWTIAARKRKLSI</sequence>
<name>A0ABP9C8M9_9SPHI</name>
<keyword evidence="5" id="KW-1185">Reference proteome</keyword>
<dbReference type="PANTHER" id="PTHR28004:SF2">
    <property type="entry name" value="D-SERINE DEHYDRATASE"/>
    <property type="match status" value="1"/>
</dbReference>
<comment type="caution">
    <text evidence="4">The sequence shown here is derived from an EMBL/GenBank/DDBJ whole genome shotgun (WGS) entry which is preliminary data.</text>
</comment>
<gene>
    <name evidence="4" type="ORF">GCM10023231_39820</name>
</gene>
<dbReference type="InterPro" id="IPR029066">
    <property type="entry name" value="PLP-binding_barrel"/>
</dbReference>
<keyword evidence="2" id="KW-0456">Lyase</keyword>
<dbReference type="SMART" id="SM01119">
    <property type="entry name" value="D-ser_dehydrat"/>
    <property type="match status" value="1"/>
</dbReference>
<dbReference type="InterPro" id="IPR051466">
    <property type="entry name" value="D-amino_acid_metab_enzyme"/>
</dbReference>
<accession>A0ABP9C8M9</accession>
<dbReference type="SUPFAM" id="SSF51419">
    <property type="entry name" value="PLP-binding barrel"/>
    <property type="match status" value="1"/>
</dbReference>
<dbReference type="Proteomes" id="UP001501411">
    <property type="component" value="Unassembled WGS sequence"/>
</dbReference>
<dbReference type="CDD" id="cd06821">
    <property type="entry name" value="PLPDE_III_D-TA"/>
    <property type="match status" value="1"/>
</dbReference>
<comment type="similarity">
    <text evidence="1">Belongs to the DSD1 family.</text>
</comment>
<dbReference type="InterPro" id="IPR042208">
    <property type="entry name" value="D-ser_dehydrat-like_sf"/>
</dbReference>
<feature type="domain" description="D-serine dehydratase-like" evidence="3">
    <location>
        <begin position="264"/>
        <end position="354"/>
    </location>
</feature>
<dbReference type="PANTHER" id="PTHR28004">
    <property type="entry name" value="ZGC:162816-RELATED"/>
    <property type="match status" value="1"/>
</dbReference>
<organism evidence="4 5">
    <name type="scientific">Olivibacter ginsenosidimutans</name>
    <dbReference type="NCBI Taxonomy" id="1176537"/>
    <lineage>
        <taxon>Bacteria</taxon>
        <taxon>Pseudomonadati</taxon>
        <taxon>Bacteroidota</taxon>
        <taxon>Sphingobacteriia</taxon>
        <taxon>Sphingobacteriales</taxon>
        <taxon>Sphingobacteriaceae</taxon>
        <taxon>Olivibacter</taxon>
    </lineage>
</organism>
<dbReference type="EMBL" id="BAABIQ010000044">
    <property type="protein sequence ID" value="GAA4806670.1"/>
    <property type="molecule type" value="Genomic_DNA"/>
</dbReference>
<dbReference type="RefSeq" id="WP_345234821.1">
    <property type="nucleotide sequence ID" value="NZ_BAABIQ010000044.1"/>
</dbReference>
<dbReference type="InterPro" id="IPR001608">
    <property type="entry name" value="Ala_racemase_N"/>
</dbReference>
<evidence type="ECO:0000256" key="2">
    <source>
        <dbReference type="ARBA" id="ARBA00023239"/>
    </source>
</evidence>
<protein>
    <submittedName>
        <fullName evidence="4">D-TA family PLP-dependent enzyme</fullName>
    </submittedName>
</protein>
<evidence type="ECO:0000313" key="4">
    <source>
        <dbReference type="EMBL" id="GAA4806670.1"/>
    </source>
</evidence>
<evidence type="ECO:0000313" key="5">
    <source>
        <dbReference type="Proteomes" id="UP001501411"/>
    </source>
</evidence>
<proteinExistence type="inferred from homology"/>
<dbReference type="Gene3D" id="3.20.20.10">
    <property type="entry name" value="Alanine racemase"/>
    <property type="match status" value="1"/>
</dbReference>